<gene>
    <name evidence="2" type="ORF">C8A01DRAFT_16529</name>
</gene>
<dbReference type="AlphaFoldDB" id="A0AAN6PEL4"/>
<feature type="domain" description="Heterokaryon incompatibility" evidence="1">
    <location>
        <begin position="22"/>
        <end position="106"/>
    </location>
</feature>
<name>A0AAN6PEL4_9PEZI</name>
<proteinExistence type="predicted"/>
<comment type="caution">
    <text evidence="2">The sequence shown here is derived from an EMBL/GenBank/DDBJ whole genome shotgun (WGS) entry which is preliminary data.</text>
</comment>
<accession>A0AAN6PEL4</accession>
<sequence length="418" mass="46247">MRLINTSTLQLEEFFDASVPEYSILSHTWEKEEIIFPDMADLDKARSKAGFAKMEGACALAAAQGYTYIWIDTCCIDKSSSAELSEAINSMYRWYECSKICFAYLCDVKDPARLGDSRWFTRGWTLQELLAPSRVEFYTADWVRLGEKRDPDLVLALSHASLVDECVLGRVVSLEEVSVAKKFYWASKRTTTRREDEAYCLMGLFNVNMPLMYGEGSRAFFRLQQEITKATHDQSILAWYCDPFYGESGNEISTGYSGCYAKSPKCFALSGDITPLPVAQEGGLGQIDFTLPLRSSFSAILAETELGGLEAILCCQIGRVPGTFPTLVLTRDAENPQSCIRFLKDGVVSQTSMYTADALLAEARTSPITNTPHQMSTLGLWVGQSGSGVAGVANVMGLGGKYAATARTYAIYTRQLRL</sequence>
<dbReference type="PANTHER" id="PTHR10622:SF10">
    <property type="entry name" value="HET DOMAIN-CONTAINING PROTEIN"/>
    <property type="match status" value="1"/>
</dbReference>
<reference evidence="3" key="1">
    <citation type="journal article" date="2023" name="Mol. Phylogenet. Evol.">
        <title>Genome-scale phylogeny and comparative genomics of the fungal order Sordariales.</title>
        <authorList>
            <person name="Hensen N."/>
            <person name="Bonometti L."/>
            <person name="Westerberg I."/>
            <person name="Brannstrom I.O."/>
            <person name="Guillou S."/>
            <person name="Cros-Aarteil S."/>
            <person name="Calhoun S."/>
            <person name="Haridas S."/>
            <person name="Kuo A."/>
            <person name="Mondo S."/>
            <person name="Pangilinan J."/>
            <person name="Riley R."/>
            <person name="LaButti K."/>
            <person name="Andreopoulos B."/>
            <person name="Lipzen A."/>
            <person name="Chen C."/>
            <person name="Yan M."/>
            <person name="Daum C."/>
            <person name="Ng V."/>
            <person name="Clum A."/>
            <person name="Steindorff A."/>
            <person name="Ohm R.A."/>
            <person name="Martin F."/>
            <person name="Silar P."/>
            <person name="Natvig D.O."/>
            <person name="Lalanne C."/>
            <person name="Gautier V."/>
            <person name="Ament-Velasquez S.L."/>
            <person name="Kruys A."/>
            <person name="Hutchinson M.I."/>
            <person name="Powell A.J."/>
            <person name="Barry K."/>
            <person name="Miller A.N."/>
            <person name="Grigoriev I.V."/>
            <person name="Debuchy R."/>
            <person name="Gladieux P."/>
            <person name="Hiltunen Thoren M."/>
            <person name="Johannesson H."/>
        </authorList>
    </citation>
    <scope>NUCLEOTIDE SEQUENCE [LARGE SCALE GENOMIC DNA]</scope>
    <source>
        <strain evidence="3">CBS 284.82</strain>
    </source>
</reference>
<dbReference type="EMBL" id="MU854399">
    <property type="protein sequence ID" value="KAK4039476.1"/>
    <property type="molecule type" value="Genomic_DNA"/>
</dbReference>
<dbReference type="PANTHER" id="PTHR10622">
    <property type="entry name" value="HET DOMAIN-CONTAINING PROTEIN"/>
    <property type="match status" value="1"/>
</dbReference>
<organism evidence="2 3">
    <name type="scientific">Parachaetomium inaequale</name>
    <dbReference type="NCBI Taxonomy" id="2588326"/>
    <lineage>
        <taxon>Eukaryota</taxon>
        <taxon>Fungi</taxon>
        <taxon>Dikarya</taxon>
        <taxon>Ascomycota</taxon>
        <taxon>Pezizomycotina</taxon>
        <taxon>Sordariomycetes</taxon>
        <taxon>Sordariomycetidae</taxon>
        <taxon>Sordariales</taxon>
        <taxon>Chaetomiaceae</taxon>
        <taxon>Parachaetomium</taxon>
    </lineage>
</organism>
<keyword evidence="3" id="KW-1185">Reference proteome</keyword>
<evidence type="ECO:0000259" key="1">
    <source>
        <dbReference type="Pfam" id="PF06985"/>
    </source>
</evidence>
<dbReference type="Proteomes" id="UP001303115">
    <property type="component" value="Unassembled WGS sequence"/>
</dbReference>
<dbReference type="Pfam" id="PF06985">
    <property type="entry name" value="HET"/>
    <property type="match status" value="1"/>
</dbReference>
<evidence type="ECO:0000313" key="2">
    <source>
        <dbReference type="EMBL" id="KAK4039476.1"/>
    </source>
</evidence>
<protein>
    <submittedName>
        <fullName evidence="2">Vegetative incompatibility protein HET-E-1</fullName>
    </submittedName>
</protein>
<dbReference type="InterPro" id="IPR010730">
    <property type="entry name" value="HET"/>
</dbReference>
<evidence type="ECO:0000313" key="3">
    <source>
        <dbReference type="Proteomes" id="UP001303115"/>
    </source>
</evidence>